<name>A0AB37HJQ1_9BACI</name>
<gene>
    <name evidence="2" type="ORF">JGZ69_02995</name>
</gene>
<dbReference type="SUPFAM" id="SSF47413">
    <property type="entry name" value="lambda repressor-like DNA-binding domains"/>
    <property type="match status" value="1"/>
</dbReference>
<sequence>MEFECNLRVIFAKIKQKDKKFTQKKFAEKVGLSRSALNAIVNEQRPPSFESAYLISEELKMDIRDIWIKK</sequence>
<dbReference type="Proteomes" id="UP000595512">
    <property type="component" value="Chromosome"/>
</dbReference>
<dbReference type="CDD" id="cd00093">
    <property type="entry name" value="HTH_XRE"/>
    <property type="match status" value="1"/>
</dbReference>
<organism evidence="2 3">
    <name type="scientific">Heyndrickxia sporothermodurans</name>
    <dbReference type="NCBI Taxonomy" id="46224"/>
    <lineage>
        <taxon>Bacteria</taxon>
        <taxon>Bacillati</taxon>
        <taxon>Bacillota</taxon>
        <taxon>Bacilli</taxon>
        <taxon>Bacillales</taxon>
        <taxon>Bacillaceae</taxon>
        <taxon>Heyndrickxia</taxon>
    </lineage>
</organism>
<evidence type="ECO:0000259" key="1">
    <source>
        <dbReference type="PROSITE" id="PS50943"/>
    </source>
</evidence>
<dbReference type="PROSITE" id="PS50943">
    <property type="entry name" value="HTH_CROC1"/>
    <property type="match status" value="1"/>
</dbReference>
<reference evidence="2 3" key="1">
    <citation type="submission" date="2020-12" db="EMBL/GenBank/DDBJ databases">
        <title>Taxonomic evaluation of the Bacillus sporothermodurans group of bacteria based on whole genome sequences.</title>
        <authorList>
            <person name="Fiedler G."/>
            <person name="Herbstmann A.-D."/>
            <person name="Doll E."/>
            <person name="Wenning M."/>
            <person name="Brinks E."/>
            <person name="Kabisch J."/>
            <person name="Breitenwieser F."/>
            <person name="Lappann M."/>
            <person name="Boehnlein C."/>
            <person name="Franz C."/>
        </authorList>
    </citation>
    <scope>NUCLEOTIDE SEQUENCE [LARGE SCALE GENOMIC DNA]</scope>
    <source>
        <strain evidence="2 3">DSM 10599</strain>
    </source>
</reference>
<evidence type="ECO:0000313" key="3">
    <source>
        <dbReference type="Proteomes" id="UP000595512"/>
    </source>
</evidence>
<accession>A0AB37HJQ1</accession>
<feature type="domain" description="HTH cro/C1-type" evidence="1">
    <location>
        <begin position="17"/>
        <end position="66"/>
    </location>
</feature>
<dbReference type="Gene3D" id="1.10.260.40">
    <property type="entry name" value="lambda repressor-like DNA-binding domains"/>
    <property type="match status" value="1"/>
</dbReference>
<evidence type="ECO:0000313" key="2">
    <source>
        <dbReference type="EMBL" id="QQX25930.1"/>
    </source>
</evidence>
<dbReference type="KEGG" id="hspo:JGZ69_02995"/>
<dbReference type="AlphaFoldDB" id="A0AB37HJQ1"/>
<dbReference type="InterPro" id="IPR001387">
    <property type="entry name" value="Cro/C1-type_HTH"/>
</dbReference>
<dbReference type="EMBL" id="CP066701">
    <property type="protein sequence ID" value="QQX25930.1"/>
    <property type="molecule type" value="Genomic_DNA"/>
</dbReference>
<dbReference type="SMART" id="SM00530">
    <property type="entry name" value="HTH_XRE"/>
    <property type="match status" value="1"/>
</dbReference>
<dbReference type="RefSeq" id="WP_107957985.1">
    <property type="nucleotide sequence ID" value="NZ_CP066701.1"/>
</dbReference>
<protein>
    <submittedName>
        <fullName evidence="2">Helix-turn-helix transcriptional regulator</fullName>
    </submittedName>
</protein>
<dbReference type="Pfam" id="PF01381">
    <property type="entry name" value="HTH_3"/>
    <property type="match status" value="1"/>
</dbReference>
<dbReference type="GO" id="GO:0003677">
    <property type="term" value="F:DNA binding"/>
    <property type="evidence" value="ECO:0007669"/>
    <property type="project" value="InterPro"/>
</dbReference>
<dbReference type="InterPro" id="IPR010982">
    <property type="entry name" value="Lambda_DNA-bd_dom_sf"/>
</dbReference>
<proteinExistence type="predicted"/>